<proteinExistence type="predicted"/>
<dbReference type="AlphaFoldDB" id="A0A433QWM9"/>
<organism evidence="1 2">
    <name type="scientific">Jimgerdemannia flammicorona</name>
    <dbReference type="NCBI Taxonomy" id="994334"/>
    <lineage>
        <taxon>Eukaryota</taxon>
        <taxon>Fungi</taxon>
        <taxon>Fungi incertae sedis</taxon>
        <taxon>Mucoromycota</taxon>
        <taxon>Mucoromycotina</taxon>
        <taxon>Endogonomycetes</taxon>
        <taxon>Endogonales</taxon>
        <taxon>Endogonaceae</taxon>
        <taxon>Jimgerdemannia</taxon>
    </lineage>
</organism>
<keyword evidence="2" id="KW-1185">Reference proteome</keyword>
<gene>
    <name evidence="1" type="ORF">BC938DRAFT_481862</name>
</gene>
<name>A0A433QWM9_9FUNG</name>
<evidence type="ECO:0000313" key="2">
    <source>
        <dbReference type="Proteomes" id="UP000274822"/>
    </source>
</evidence>
<dbReference type="EMBL" id="RBNJ01000660">
    <property type="protein sequence ID" value="RUS34212.1"/>
    <property type="molecule type" value="Genomic_DNA"/>
</dbReference>
<comment type="caution">
    <text evidence="1">The sequence shown here is derived from an EMBL/GenBank/DDBJ whole genome shotgun (WGS) entry which is preliminary data.</text>
</comment>
<sequence>MALIKTFAVRGGLGQGIVFLFLKAFETIPVYECCTNSSEISHLCKLPRMRLRTVPRTSADSYSYIGFYKYRRQQEDFTFSFRRESFNLKKDLERLTKDDAEEISVTASKLLENFEASFFLDHCAVGHRRNYQDIRLFWNDVESLVWGSDLEADKMKAARTITRGTTKGVSTIMEEINAKLIMPA</sequence>
<protein>
    <submittedName>
        <fullName evidence="1">Uncharacterized protein</fullName>
    </submittedName>
</protein>
<dbReference type="Proteomes" id="UP000274822">
    <property type="component" value="Unassembled WGS sequence"/>
</dbReference>
<reference evidence="1 2" key="1">
    <citation type="journal article" date="2018" name="New Phytol.">
        <title>Phylogenomics of Endogonaceae and evolution of mycorrhizas within Mucoromycota.</title>
        <authorList>
            <person name="Chang Y."/>
            <person name="Desiro A."/>
            <person name="Na H."/>
            <person name="Sandor L."/>
            <person name="Lipzen A."/>
            <person name="Clum A."/>
            <person name="Barry K."/>
            <person name="Grigoriev I.V."/>
            <person name="Martin F.M."/>
            <person name="Stajich J.E."/>
            <person name="Smith M.E."/>
            <person name="Bonito G."/>
            <person name="Spatafora J.W."/>
        </authorList>
    </citation>
    <scope>NUCLEOTIDE SEQUENCE [LARGE SCALE GENOMIC DNA]</scope>
    <source>
        <strain evidence="1 2">AD002</strain>
    </source>
</reference>
<evidence type="ECO:0000313" key="1">
    <source>
        <dbReference type="EMBL" id="RUS34212.1"/>
    </source>
</evidence>
<accession>A0A433QWM9</accession>